<dbReference type="Proteomes" id="UP001319121">
    <property type="component" value="Chromosome"/>
</dbReference>
<dbReference type="InterPro" id="IPR025500">
    <property type="entry name" value="DUF4390"/>
</dbReference>
<organism evidence="1 2">
    <name type="scientific">Ferrigenium kumadai</name>
    <dbReference type="NCBI Taxonomy" id="1682490"/>
    <lineage>
        <taxon>Bacteria</taxon>
        <taxon>Pseudomonadati</taxon>
        <taxon>Pseudomonadota</taxon>
        <taxon>Betaproteobacteria</taxon>
        <taxon>Nitrosomonadales</taxon>
        <taxon>Gallionellaceae</taxon>
        <taxon>Ferrigenium</taxon>
    </lineage>
</organism>
<protein>
    <recommendedName>
        <fullName evidence="3">Proline rich signal peptide protein</fullName>
    </recommendedName>
</protein>
<accession>A0AAN1SWY3</accession>
<dbReference type="KEGG" id="fku:FGKAn22_00130"/>
<sequence length="181" mass="20607">MLVWLFVAAAHADGIAVGKAQLRQAEDGYQLAASYDINLNYTVQQALSRGIPLYFVSEFSLTRSRWYWLDEEVFHGEQTIKFSYNVLTRQYRISRGALFQNFASFEDALNILARQSSLPFSSDLMKKDGNYTAAVRLRLDTAQLPKLLQVNALTGKDWNLDSEWYRWVARVPAANGEGKAE</sequence>
<gene>
    <name evidence="1" type="ORF">FGKAn22_00130</name>
</gene>
<reference evidence="1 2" key="1">
    <citation type="submission" date="2019-03" db="EMBL/GenBank/DDBJ databases">
        <title>Complete genome sequence of Ferrigenium kumadai strain An22, a microaerophilic iron-oxidizing bacterium isolated from a paddy field soil.</title>
        <authorList>
            <person name="Watanabe T."/>
            <person name="Asakawa S."/>
        </authorList>
    </citation>
    <scope>NUCLEOTIDE SEQUENCE [LARGE SCALE GENOMIC DNA]</scope>
    <source>
        <strain evidence="1 2">An22</strain>
    </source>
</reference>
<dbReference type="RefSeq" id="WP_246487412.1">
    <property type="nucleotide sequence ID" value="NZ_AP019536.1"/>
</dbReference>
<keyword evidence="2" id="KW-1185">Reference proteome</keyword>
<proteinExistence type="predicted"/>
<dbReference type="Pfam" id="PF14334">
    <property type="entry name" value="DUF4390"/>
    <property type="match status" value="1"/>
</dbReference>
<evidence type="ECO:0000313" key="2">
    <source>
        <dbReference type="Proteomes" id="UP001319121"/>
    </source>
</evidence>
<evidence type="ECO:0000313" key="1">
    <source>
        <dbReference type="EMBL" id="BBI98320.1"/>
    </source>
</evidence>
<dbReference type="EMBL" id="AP019536">
    <property type="protein sequence ID" value="BBI98320.1"/>
    <property type="molecule type" value="Genomic_DNA"/>
</dbReference>
<dbReference type="AlphaFoldDB" id="A0AAN1SWY3"/>
<evidence type="ECO:0008006" key="3">
    <source>
        <dbReference type="Google" id="ProtNLM"/>
    </source>
</evidence>
<name>A0AAN1SWY3_9PROT</name>